<dbReference type="EC" id="2.3.1.180" evidence="14"/>
<feature type="region of interest" description="ACP-binding" evidence="14">
    <location>
        <begin position="251"/>
        <end position="255"/>
    </location>
</feature>
<comment type="catalytic activity">
    <reaction evidence="12">
        <text>2-methylpropanoyl-CoA + malonyl-[ACP] + H(+) = 4-methyl-3-oxopentanoyl-[ACP] + CO2 + CoA</text>
        <dbReference type="Rhea" id="RHEA:42268"/>
        <dbReference type="Rhea" id="RHEA-COMP:9623"/>
        <dbReference type="Rhea" id="RHEA-COMP:9940"/>
        <dbReference type="ChEBI" id="CHEBI:15378"/>
        <dbReference type="ChEBI" id="CHEBI:16526"/>
        <dbReference type="ChEBI" id="CHEBI:57287"/>
        <dbReference type="ChEBI" id="CHEBI:57338"/>
        <dbReference type="ChEBI" id="CHEBI:78449"/>
        <dbReference type="ChEBI" id="CHEBI:78820"/>
        <dbReference type="EC" id="2.3.1.300"/>
    </reaction>
    <physiologicalReaction direction="left-to-right" evidence="12">
        <dbReference type="Rhea" id="RHEA:42269"/>
    </physiologicalReaction>
</comment>
<keyword evidence="8 14" id="KW-0511">Multifunctional enzyme</keyword>
<dbReference type="STRING" id="1216932.CM240_2652"/>
<evidence type="ECO:0000313" key="18">
    <source>
        <dbReference type="Proteomes" id="UP000019426"/>
    </source>
</evidence>
<dbReference type="UniPathway" id="UPA00094"/>
<evidence type="ECO:0000313" key="17">
    <source>
        <dbReference type="EMBL" id="CDM69776.1"/>
    </source>
</evidence>
<comment type="similarity">
    <text evidence="2 14">Belongs to the thiolase-like superfamily. FabH family.</text>
</comment>
<gene>
    <name evidence="14 17" type="primary">fabH</name>
    <name evidence="17" type="ORF">CM240_2652</name>
</gene>
<keyword evidence="5 14" id="KW-0276">Fatty acid metabolism</keyword>
<evidence type="ECO:0000256" key="8">
    <source>
        <dbReference type="ARBA" id="ARBA00023268"/>
    </source>
</evidence>
<dbReference type="FunFam" id="3.40.47.10:FF:000004">
    <property type="entry name" value="3-oxoacyl-[acyl-carrier-protein] synthase 3"/>
    <property type="match status" value="1"/>
</dbReference>
<dbReference type="InterPro" id="IPR016039">
    <property type="entry name" value="Thiolase-like"/>
</dbReference>
<keyword evidence="3 14" id="KW-0444">Lipid biosynthesis</keyword>
<evidence type="ECO:0000256" key="7">
    <source>
        <dbReference type="ARBA" id="ARBA00023160"/>
    </source>
</evidence>
<evidence type="ECO:0000256" key="4">
    <source>
        <dbReference type="ARBA" id="ARBA00022679"/>
    </source>
</evidence>
<feature type="active site" evidence="14">
    <location>
        <position position="250"/>
    </location>
</feature>
<evidence type="ECO:0000259" key="16">
    <source>
        <dbReference type="Pfam" id="PF08545"/>
    </source>
</evidence>
<dbReference type="PANTHER" id="PTHR43091">
    <property type="entry name" value="3-OXOACYL-[ACYL-CARRIER-PROTEIN] SYNTHASE"/>
    <property type="match status" value="1"/>
</dbReference>
<dbReference type="AlphaFoldDB" id="W6RYQ0"/>
<comment type="subunit">
    <text evidence="14">Homodimer.</text>
</comment>
<dbReference type="GO" id="GO:0005737">
    <property type="term" value="C:cytoplasm"/>
    <property type="evidence" value="ECO:0007669"/>
    <property type="project" value="UniProtKB-SubCell"/>
</dbReference>
<dbReference type="Pfam" id="PF08545">
    <property type="entry name" value="ACP_syn_III"/>
    <property type="match status" value="1"/>
</dbReference>
<feature type="active site" evidence="14">
    <location>
        <position position="280"/>
    </location>
</feature>
<keyword evidence="7 14" id="KW-0275">Fatty acid biosynthesis</keyword>
<dbReference type="eggNOG" id="COG0332">
    <property type="taxonomic scope" value="Bacteria"/>
</dbReference>
<accession>W6RYQ0</accession>
<evidence type="ECO:0000256" key="13">
    <source>
        <dbReference type="ARBA" id="ARBA00052985"/>
    </source>
</evidence>
<dbReference type="GO" id="GO:0006633">
    <property type="term" value="P:fatty acid biosynthetic process"/>
    <property type="evidence" value="ECO:0007669"/>
    <property type="project" value="UniProtKB-UniRule"/>
</dbReference>
<evidence type="ECO:0000256" key="12">
    <source>
        <dbReference type="ARBA" id="ARBA00052467"/>
    </source>
</evidence>
<dbReference type="Pfam" id="PF08541">
    <property type="entry name" value="ACP_syn_III_C"/>
    <property type="match status" value="1"/>
</dbReference>
<evidence type="ECO:0000259" key="15">
    <source>
        <dbReference type="Pfam" id="PF08541"/>
    </source>
</evidence>
<dbReference type="InterPro" id="IPR013747">
    <property type="entry name" value="ACP_syn_III_C"/>
</dbReference>
<evidence type="ECO:0000256" key="11">
    <source>
        <dbReference type="ARBA" id="ARBA00052407"/>
    </source>
</evidence>
<evidence type="ECO:0000256" key="6">
    <source>
        <dbReference type="ARBA" id="ARBA00023098"/>
    </source>
</evidence>
<dbReference type="CDD" id="cd00830">
    <property type="entry name" value="KAS_III"/>
    <property type="match status" value="1"/>
</dbReference>
<keyword evidence="6 14" id="KW-0443">Lipid metabolism</keyword>
<dbReference type="HOGENOM" id="CLU_039592_3_1_9"/>
<dbReference type="InterPro" id="IPR004655">
    <property type="entry name" value="FabH"/>
</dbReference>
<evidence type="ECO:0000256" key="2">
    <source>
        <dbReference type="ARBA" id="ARBA00008642"/>
    </source>
</evidence>
<evidence type="ECO:0000256" key="10">
    <source>
        <dbReference type="ARBA" id="ARBA00051096"/>
    </source>
</evidence>
<feature type="active site" evidence="14">
    <location>
        <position position="112"/>
    </location>
</feature>
<dbReference type="OrthoDB" id="9815506at2"/>
<comment type="function">
    <text evidence="14">Catalyzes the condensation reaction of fatty acid synthesis by the addition to an acyl acceptor of two carbons from malonyl-ACP. Catalyzes the first condensation reaction which initiates fatty acid synthesis and may therefore play a role in governing the total rate of fatty acid production. Possesses both acetoacetyl-ACP synthase and acetyl transacylase activities. Its substrate specificity determines the biosynthesis of branched-chain and/or straight-chain of fatty acids.</text>
</comment>
<dbReference type="PATRIC" id="fig|1216932.3.peg.2619"/>
<dbReference type="Gene3D" id="3.40.47.10">
    <property type="match status" value="1"/>
</dbReference>
<comment type="domain">
    <text evidence="14">The last Arg residue of the ACP-binding site is essential for the weak association between ACP/AcpP and FabH.</text>
</comment>
<dbReference type="GO" id="GO:0033818">
    <property type="term" value="F:beta-ketoacyl-acyl-carrier-protein synthase III activity"/>
    <property type="evidence" value="ECO:0007669"/>
    <property type="project" value="UniProtKB-UniRule"/>
</dbReference>
<keyword evidence="4 14" id="KW-0808">Transferase</keyword>
<dbReference type="InterPro" id="IPR013751">
    <property type="entry name" value="ACP_syn_III_N"/>
</dbReference>
<feature type="domain" description="Beta-ketoacyl-[acyl-carrier-protein] synthase III N-terminal" evidence="16">
    <location>
        <begin position="106"/>
        <end position="183"/>
    </location>
</feature>
<comment type="catalytic activity">
    <reaction evidence="13">
        <text>3-methylbutanoyl-CoA + malonyl-[ACP] + H(+) = 5-methyl-3-oxohexanoyl-[ACP] + CO2 + CoA</text>
        <dbReference type="Rhea" id="RHEA:42272"/>
        <dbReference type="Rhea" id="RHEA-COMP:9623"/>
        <dbReference type="Rhea" id="RHEA-COMP:9941"/>
        <dbReference type="ChEBI" id="CHEBI:15378"/>
        <dbReference type="ChEBI" id="CHEBI:16526"/>
        <dbReference type="ChEBI" id="CHEBI:57287"/>
        <dbReference type="ChEBI" id="CHEBI:57345"/>
        <dbReference type="ChEBI" id="CHEBI:78449"/>
        <dbReference type="ChEBI" id="CHEBI:78822"/>
        <dbReference type="EC" id="2.3.1.300"/>
    </reaction>
    <physiologicalReaction direction="left-to-right" evidence="13">
        <dbReference type="Rhea" id="RHEA:42273"/>
    </physiologicalReaction>
</comment>
<comment type="pathway">
    <text evidence="1 14">Lipid metabolism; fatty acid biosynthesis.</text>
</comment>
<dbReference type="HAMAP" id="MF_01815">
    <property type="entry name" value="FabH"/>
    <property type="match status" value="1"/>
</dbReference>
<keyword evidence="14" id="KW-0963">Cytoplasm</keyword>
<dbReference type="EMBL" id="HG917868">
    <property type="protein sequence ID" value="CDM69776.1"/>
    <property type="molecule type" value="Genomic_DNA"/>
</dbReference>
<evidence type="ECO:0000256" key="5">
    <source>
        <dbReference type="ARBA" id="ARBA00022832"/>
    </source>
</evidence>
<comment type="catalytic activity">
    <reaction evidence="11">
        <text>(2S)-2-methylbutanoyl-CoA + malonyl-[ACP] + H(+) = (4S)-4-methyl-3-oxohexanoyl-[ACP] + CO2 + CoA</text>
        <dbReference type="Rhea" id="RHEA:42276"/>
        <dbReference type="Rhea" id="RHEA-COMP:9623"/>
        <dbReference type="Rhea" id="RHEA-COMP:17148"/>
        <dbReference type="ChEBI" id="CHEBI:15378"/>
        <dbReference type="ChEBI" id="CHEBI:16526"/>
        <dbReference type="ChEBI" id="CHEBI:57287"/>
        <dbReference type="ChEBI" id="CHEBI:78449"/>
        <dbReference type="ChEBI" id="CHEBI:88166"/>
        <dbReference type="ChEBI" id="CHEBI:167462"/>
        <dbReference type="EC" id="2.3.1.300"/>
    </reaction>
    <physiologicalReaction direction="left-to-right" evidence="11">
        <dbReference type="Rhea" id="RHEA:42277"/>
    </physiologicalReaction>
</comment>
<evidence type="ECO:0000256" key="9">
    <source>
        <dbReference type="ARBA" id="ARBA00023315"/>
    </source>
</evidence>
<sequence length="323" mass="34803">MGNIKITGTGRCLGEKVVSNDDIATIVETSDEWISSRTGIKERCISVDKNTSDLAAEAATKAIKNSGIDVLDLDLIIVATTTPDSFTPSTACLVQAKLGAKNAVAFDISAACSGFIYALNCASKFLDGIKFKKALVVGSEVLSRILDWEDRSTCVLFGDGAGAAVLEYTEENGIMDIYIGSDGSKGKCLSTGEFGIDNPFSVKERCSESKLDMAGKDVFKFAVNIIPYSVNKVLEDNSISLDEIKYIVPHQANYRIVESASKRLKLPMERFYINLDKYGNTSAASIPIALDEMNEKGMLNKGDKIVLVGFGGGLTWGAILLQW</sequence>
<comment type="catalytic activity">
    <reaction evidence="10">
        <text>malonyl-[ACP] + acetyl-CoA + H(+) = 3-oxobutanoyl-[ACP] + CO2 + CoA</text>
        <dbReference type="Rhea" id="RHEA:12080"/>
        <dbReference type="Rhea" id="RHEA-COMP:9623"/>
        <dbReference type="Rhea" id="RHEA-COMP:9625"/>
        <dbReference type="ChEBI" id="CHEBI:15378"/>
        <dbReference type="ChEBI" id="CHEBI:16526"/>
        <dbReference type="ChEBI" id="CHEBI:57287"/>
        <dbReference type="ChEBI" id="CHEBI:57288"/>
        <dbReference type="ChEBI" id="CHEBI:78449"/>
        <dbReference type="ChEBI" id="CHEBI:78450"/>
        <dbReference type="EC" id="2.3.1.180"/>
    </reaction>
    <physiologicalReaction direction="left-to-right" evidence="10">
        <dbReference type="Rhea" id="RHEA:12081"/>
    </physiologicalReaction>
</comment>
<dbReference type="GO" id="GO:0004315">
    <property type="term" value="F:3-oxoacyl-[acyl-carrier-protein] synthase activity"/>
    <property type="evidence" value="ECO:0007669"/>
    <property type="project" value="InterPro"/>
</dbReference>
<evidence type="ECO:0000256" key="1">
    <source>
        <dbReference type="ARBA" id="ARBA00005194"/>
    </source>
</evidence>
<feature type="domain" description="Beta-ketoacyl-[acyl-carrier-protein] synthase III C-terminal" evidence="15">
    <location>
        <begin position="234"/>
        <end position="323"/>
    </location>
</feature>
<dbReference type="PANTHER" id="PTHR43091:SF1">
    <property type="entry name" value="BETA-KETOACYL-[ACYL-CARRIER-PROTEIN] SYNTHASE III, CHLOROPLASTIC"/>
    <property type="match status" value="1"/>
</dbReference>
<dbReference type="RefSeq" id="WP_044039564.1">
    <property type="nucleotide sequence ID" value="NZ_HG917868.1"/>
</dbReference>
<reference evidence="17 18" key="1">
    <citation type="submission" date="2013-11" db="EMBL/GenBank/DDBJ databases">
        <title>Complete genome sequence of Clostridum sp. M2/40.</title>
        <authorList>
            <person name="Wibberg D."/>
            <person name="Puehler A."/>
            <person name="Schlueter A."/>
        </authorList>
    </citation>
    <scope>NUCLEOTIDE SEQUENCE [LARGE SCALE GENOMIC DNA]</scope>
    <source>
        <strain evidence="18">M2/40</strain>
    </source>
</reference>
<proteinExistence type="inferred from homology"/>
<dbReference type="KEGG" id="clt:CM240_2652"/>
<dbReference type="NCBIfam" id="TIGR00747">
    <property type="entry name" value="fabH"/>
    <property type="match status" value="1"/>
</dbReference>
<organism evidence="17 18">
    <name type="scientific">Clostridium bornimense</name>
    <dbReference type="NCBI Taxonomy" id="1216932"/>
    <lineage>
        <taxon>Bacteria</taxon>
        <taxon>Bacillati</taxon>
        <taxon>Bacillota</taxon>
        <taxon>Clostridia</taxon>
        <taxon>Eubacteriales</taxon>
        <taxon>Clostridiaceae</taxon>
        <taxon>Clostridium</taxon>
    </lineage>
</organism>
<evidence type="ECO:0000256" key="3">
    <source>
        <dbReference type="ARBA" id="ARBA00022516"/>
    </source>
</evidence>
<keyword evidence="18" id="KW-1185">Reference proteome</keyword>
<dbReference type="Proteomes" id="UP000019426">
    <property type="component" value="Chromosome M2/40_rep1"/>
</dbReference>
<dbReference type="SUPFAM" id="SSF53901">
    <property type="entry name" value="Thiolase-like"/>
    <property type="match status" value="1"/>
</dbReference>
<keyword evidence="9 14" id="KW-0012">Acyltransferase</keyword>
<evidence type="ECO:0000256" key="14">
    <source>
        <dbReference type="HAMAP-Rule" id="MF_01815"/>
    </source>
</evidence>
<protein>
    <recommendedName>
        <fullName evidence="14">Beta-ketoacyl-[acyl-carrier-protein] synthase III</fullName>
        <shortName evidence="14">Beta-ketoacyl-ACP synthase III</shortName>
        <shortName evidence="14">KAS III</shortName>
        <ecNumber evidence="14">2.3.1.180</ecNumber>
    </recommendedName>
    <alternativeName>
        <fullName evidence="14">3-oxoacyl-[acyl-carrier-protein] synthase 3</fullName>
    </alternativeName>
    <alternativeName>
        <fullName evidence="14">3-oxoacyl-[acyl-carrier-protein] synthase III</fullName>
    </alternativeName>
</protein>
<dbReference type="NCBIfam" id="NF006829">
    <property type="entry name" value="PRK09352.1"/>
    <property type="match status" value="1"/>
</dbReference>
<comment type="subcellular location">
    <subcellularLocation>
        <location evidence="14">Cytoplasm</location>
    </subcellularLocation>
</comment>
<name>W6RYQ0_9CLOT</name>